<evidence type="ECO:0000313" key="2">
    <source>
        <dbReference type="Proteomes" id="UP001342826"/>
    </source>
</evidence>
<keyword evidence="2" id="KW-1185">Reference proteome</keyword>
<accession>A0ABU6NXV2</accession>
<proteinExistence type="predicted"/>
<evidence type="ECO:0000313" key="1">
    <source>
        <dbReference type="EMBL" id="MED4401881.1"/>
    </source>
</evidence>
<protein>
    <submittedName>
        <fullName evidence="1">Uncharacterized protein</fullName>
    </submittedName>
</protein>
<name>A0ABU6NXV2_9BACI</name>
<gene>
    <name evidence="1" type="ORF">P9271_11190</name>
</gene>
<dbReference type="GeneID" id="301143550"/>
<organism evidence="1 2">
    <name type="scientific">Metabacillus fastidiosus</name>
    <dbReference type="NCBI Taxonomy" id="1458"/>
    <lineage>
        <taxon>Bacteria</taxon>
        <taxon>Bacillati</taxon>
        <taxon>Bacillota</taxon>
        <taxon>Bacilli</taxon>
        <taxon>Bacillales</taxon>
        <taxon>Bacillaceae</taxon>
        <taxon>Metabacillus</taxon>
    </lineage>
</organism>
<sequence>MKKNILIQKISSFRHGWKMQDGKFRLMSPEEKQHMITGTVQVKNY</sequence>
<dbReference type="EMBL" id="JARTFS010000008">
    <property type="protein sequence ID" value="MED4401881.1"/>
    <property type="molecule type" value="Genomic_DNA"/>
</dbReference>
<reference evidence="1 2" key="1">
    <citation type="submission" date="2023-03" db="EMBL/GenBank/DDBJ databases">
        <title>Bacillus Genome Sequencing.</title>
        <authorList>
            <person name="Dunlap C."/>
        </authorList>
    </citation>
    <scope>NUCLEOTIDE SEQUENCE [LARGE SCALE GENOMIC DNA]</scope>
    <source>
        <strain evidence="1 2">NRS-1717</strain>
    </source>
</reference>
<dbReference type="RefSeq" id="WP_169800488.1">
    <property type="nucleotide sequence ID" value="NZ_JARTFS010000008.1"/>
</dbReference>
<comment type="caution">
    <text evidence="1">The sequence shown here is derived from an EMBL/GenBank/DDBJ whole genome shotgun (WGS) entry which is preliminary data.</text>
</comment>
<dbReference type="Proteomes" id="UP001342826">
    <property type="component" value="Unassembled WGS sequence"/>
</dbReference>